<keyword evidence="3" id="KW-0804">Transcription</keyword>
<dbReference type="Proteomes" id="UP000698173">
    <property type="component" value="Unassembled WGS sequence"/>
</dbReference>
<dbReference type="CDD" id="cd07377">
    <property type="entry name" value="WHTH_GntR"/>
    <property type="match status" value="1"/>
</dbReference>
<proteinExistence type="predicted"/>
<dbReference type="PANTHER" id="PTHR38445:SF6">
    <property type="entry name" value="GNTR-FAMILY TRANSCRIPTIONAL REGULATOR"/>
    <property type="match status" value="1"/>
</dbReference>
<dbReference type="EMBL" id="DYWT01000201">
    <property type="protein sequence ID" value="HJF32579.1"/>
    <property type="molecule type" value="Genomic_DNA"/>
</dbReference>
<dbReference type="SUPFAM" id="SSF46785">
    <property type="entry name" value="Winged helix' DNA-binding domain"/>
    <property type="match status" value="1"/>
</dbReference>
<sequence length="129" mass="14776">MAQVNFNSRDPIYLQVIDHFRRKLVGNELGLGEELPSRRQIASQLGINPNTVQRAFSEMEEKCWIYTEPNRPSRVTENPAVIQALKQEYVQKAVKDFVASIQTIDITYEQVAQLIAEEIKRQNEKNGGS</sequence>
<dbReference type="PROSITE" id="PS50949">
    <property type="entry name" value="HTH_GNTR"/>
    <property type="match status" value="1"/>
</dbReference>
<dbReference type="Gene3D" id="1.10.10.10">
    <property type="entry name" value="Winged helix-like DNA-binding domain superfamily/Winged helix DNA-binding domain"/>
    <property type="match status" value="1"/>
</dbReference>
<dbReference type="InterPro" id="IPR036390">
    <property type="entry name" value="WH_DNA-bd_sf"/>
</dbReference>
<comment type="caution">
    <text evidence="5">The sequence shown here is derived from an EMBL/GenBank/DDBJ whole genome shotgun (WGS) entry which is preliminary data.</text>
</comment>
<evidence type="ECO:0000313" key="5">
    <source>
        <dbReference type="EMBL" id="HJF32579.1"/>
    </source>
</evidence>
<keyword evidence="2" id="KW-0238">DNA-binding</keyword>
<evidence type="ECO:0000256" key="1">
    <source>
        <dbReference type="ARBA" id="ARBA00023015"/>
    </source>
</evidence>
<dbReference type="InterPro" id="IPR036388">
    <property type="entry name" value="WH-like_DNA-bd_sf"/>
</dbReference>
<organism evidence="5 6">
    <name type="scientific">Sporosarcina psychrophila</name>
    <name type="common">Bacillus psychrophilus</name>
    <dbReference type="NCBI Taxonomy" id="1476"/>
    <lineage>
        <taxon>Bacteria</taxon>
        <taxon>Bacillati</taxon>
        <taxon>Bacillota</taxon>
        <taxon>Bacilli</taxon>
        <taxon>Bacillales</taxon>
        <taxon>Caryophanaceae</taxon>
        <taxon>Sporosarcina</taxon>
    </lineage>
</organism>
<evidence type="ECO:0000313" key="6">
    <source>
        <dbReference type="Proteomes" id="UP000698173"/>
    </source>
</evidence>
<dbReference type="GO" id="GO:0003700">
    <property type="term" value="F:DNA-binding transcription factor activity"/>
    <property type="evidence" value="ECO:0007669"/>
    <property type="project" value="InterPro"/>
</dbReference>
<evidence type="ECO:0000259" key="4">
    <source>
        <dbReference type="PROSITE" id="PS50949"/>
    </source>
</evidence>
<dbReference type="Pfam" id="PF00392">
    <property type="entry name" value="GntR"/>
    <property type="match status" value="1"/>
</dbReference>
<feature type="domain" description="HTH gntR-type" evidence="4">
    <location>
        <begin position="10"/>
        <end position="78"/>
    </location>
</feature>
<evidence type="ECO:0000256" key="2">
    <source>
        <dbReference type="ARBA" id="ARBA00023125"/>
    </source>
</evidence>
<reference evidence="5" key="1">
    <citation type="journal article" date="2021" name="PeerJ">
        <title>Extensive microbial diversity within the chicken gut microbiome revealed by metagenomics and culture.</title>
        <authorList>
            <person name="Gilroy R."/>
            <person name="Ravi A."/>
            <person name="Getino M."/>
            <person name="Pursley I."/>
            <person name="Horton D.L."/>
            <person name="Alikhan N.F."/>
            <person name="Baker D."/>
            <person name="Gharbi K."/>
            <person name="Hall N."/>
            <person name="Watson M."/>
            <person name="Adriaenssens E.M."/>
            <person name="Foster-Nyarko E."/>
            <person name="Jarju S."/>
            <person name="Secka A."/>
            <person name="Antonio M."/>
            <person name="Oren A."/>
            <person name="Chaudhuri R.R."/>
            <person name="La Ragione R."/>
            <person name="Hildebrand F."/>
            <person name="Pallen M.J."/>
        </authorList>
    </citation>
    <scope>NUCLEOTIDE SEQUENCE</scope>
    <source>
        <strain evidence="5">CHK171-7178</strain>
    </source>
</reference>
<gene>
    <name evidence="5" type="ORF">K8V56_12500</name>
</gene>
<evidence type="ECO:0000256" key="3">
    <source>
        <dbReference type="ARBA" id="ARBA00023163"/>
    </source>
</evidence>
<keyword evidence="1" id="KW-0805">Transcription regulation</keyword>
<protein>
    <submittedName>
        <fullName evidence="5">GntR family transcriptional regulator</fullName>
    </submittedName>
</protein>
<accession>A0A921KEY1</accession>
<reference evidence="5" key="2">
    <citation type="submission" date="2021-09" db="EMBL/GenBank/DDBJ databases">
        <authorList>
            <person name="Gilroy R."/>
        </authorList>
    </citation>
    <scope>NUCLEOTIDE SEQUENCE</scope>
    <source>
        <strain evidence="5">CHK171-7178</strain>
    </source>
</reference>
<dbReference type="InterPro" id="IPR000524">
    <property type="entry name" value="Tscrpt_reg_HTH_GntR"/>
</dbReference>
<dbReference type="AlphaFoldDB" id="A0A921KEY1"/>
<name>A0A921KEY1_SPOPS</name>
<dbReference type="PANTHER" id="PTHR38445">
    <property type="entry name" value="HTH-TYPE TRANSCRIPTIONAL REPRESSOR YTRA"/>
    <property type="match status" value="1"/>
</dbReference>
<dbReference type="SMART" id="SM00345">
    <property type="entry name" value="HTH_GNTR"/>
    <property type="match status" value="1"/>
</dbReference>
<dbReference type="GO" id="GO:0003677">
    <property type="term" value="F:DNA binding"/>
    <property type="evidence" value="ECO:0007669"/>
    <property type="project" value="UniProtKB-KW"/>
</dbReference>